<dbReference type="EMBL" id="CP036279">
    <property type="protein sequence ID" value="QDU64832.1"/>
    <property type="molecule type" value="Genomic_DNA"/>
</dbReference>
<dbReference type="NCBIfam" id="NF040466">
    <property type="entry name" value="ydjY_domain"/>
    <property type="match status" value="1"/>
</dbReference>
<proteinExistence type="predicted"/>
<protein>
    <submittedName>
        <fullName evidence="2">Uncharacterized protein</fullName>
    </submittedName>
</protein>
<accession>A0A518BCX0</accession>
<dbReference type="Proteomes" id="UP000317093">
    <property type="component" value="Chromosome"/>
</dbReference>
<dbReference type="KEGG" id="knv:Pan216_57250"/>
<feature type="signal peptide" evidence="1">
    <location>
        <begin position="1"/>
        <end position="17"/>
    </location>
</feature>
<name>A0A518BCX0_9BACT</name>
<sequence length="230" mass="24717" precursor="true">MPKRACAISLVAMNTIAAIVLLSLLSADGVAKGQAADRVRRLTPELEVDLDSGEVRIDAQIVLREGPLELLLCPKGGKEHESILAATIEPRTFQTALLLAGAKPGHPARFEPYKPPTGQQIEILLDVKGSDGKMKRLDAREWIQNVKTKKPMDATFVFTGSQFVRAPGAKRATWLGDEGDLVCVANFPGSVIDIAKESTTSNADLLFIARTAAIPEVGTPVRVIFKPVSP</sequence>
<keyword evidence="3" id="KW-1185">Reference proteome</keyword>
<organism evidence="2 3">
    <name type="scientific">Kolteria novifilia</name>
    <dbReference type="NCBI Taxonomy" id="2527975"/>
    <lineage>
        <taxon>Bacteria</taxon>
        <taxon>Pseudomonadati</taxon>
        <taxon>Planctomycetota</taxon>
        <taxon>Planctomycetia</taxon>
        <taxon>Kolteriales</taxon>
        <taxon>Kolteriaceae</taxon>
        <taxon>Kolteria</taxon>
    </lineage>
</organism>
<evidence type="ECO:0000313" key="2">
    <source>
        <dbReference type="EMBL" id="QDU64832.1"/>
    </source>
</evidence>
<gene>
    <name evidence="2" type="ORF">Pan216_57250</name>
</gene>
<evidence type="ECO:0000313" key="3">
    <source>
        <dbReference type="Proteomes" id="UP000317093"/>
    </source>
</evidence>
<dbReference type="InterPro" id="IPR047750">
    <property type="entry name" value="YdjY-like"/>
</dbReference>
<feature type="chain" id="PRO_5022155833" evidence="1">
    <location>
        <begin position="18"/>
        <end position="230"/>
    </location>
</feature>
<keyword evidence="1" id="KW-0732">Signal</keyword>
<reference evidence="2 3" key="1">
    <citation type="submission" date="2019-02" db="EMBL/GenBank/DDBJ databases">
        <title>Deep-cultivation of Planctomycetes and their phenomic and genomic characterization uncovers novel biology.</title>
        <authorList>
            <person name="Wiegand S."/>
            <person name="Jogler M."/>
            <person name="Boedeker C."/>
            <person name="Pinto D."/>
            <person name="Vollmers J."/>
            <person name="Rivas-Marin E."/>
            <person name="Kohn T."/>
            <person name="Peeters S.H."/>
            <person name="Heuer A."/>
            <person name="Rast P."/>
            <person name="Oberbeckmann S."/>
            <person name="Bunk B."/>
            <person name="Jeske O."/>
            <person name="Meyerdierks A."/>
            <person name="Storesund J.E."/>
            <person name="Kallscheuer N."/>
            <person name="Luecker S."/>
            <person name="Lage O.M."/>
            <person name="Pohl T."/>
            <person name="Merkel B.J."/>
            <person name="Hornburger P."/>
            <person name="Mueller R.-W."/>
            <person name="Bruemmer F."/>
            <person name="Labrenz M."/>
            <person name="Spormann A.M."/>
            <person name="Op den Camp H."/>
            <person name="Overmann J."/>
            <person name="Amann R."/>
            <person name="Jetten M.S.M."/>
            <person name="Mascher T."/>
            <person name="Medema M.H."/>
            <person name="Devos D.P."/>
            <person name="Kaster A.-K."/>
            <person name="Ovreas L."/>
            <person name="Rohde M."/>
            <person name="Galperin M.Y."/>
            <person name="Jogler C."/>
        </authorList>
    </citation>
    <scope>NUCLEOTIDE SEQUENCE [LARGE SCALE GENOMIC DNA]</scope>
    <source>
        <strain evidence="2 3">Pan216</strain>
    </source>
</reference>
<dbReference type="AlphaFoldDB" id="A0A518BCX0"/>
<evidence type="ECO:0000256" key="1">
    <source>
        <dbReference type="SAM" id="SignalP"/>
    </source>
</evidence>